<reference evidence="1" key="1">
    <citation type="journal article" date="2022" name="Front. Microbiol.">
        <title>New perspectives on an old grouping: The genomic and phenotypic variability of Oxalobacter formigenes and the implications for calcium oxalate stone prevention.</title>
        <authorList>
            <person name="Chmiel J.A."/>
            <person name="Carr C."/>
            <person name="Stuivenberg G.A."/>
            <person name="Venema R."/>
            <person name="Chanyi R.M."/>
            <person name="Al K.F."/>
            <person name="Giguere D."/>
            <person name="Say H."/>
            <person name="Akouris P.P."/>
            <person name="Dominguez Romero S.A."/>
            <person name="Kwong A."/>
            <person name="Tai V."/>
            <person name="Koval S.F."/>
            <person name="Razvi H."/>
            <person name="Bjazevic J."/>
            <person name="Burton J.P."/>
        </authorList>
    </citation>
    <scope>NUCLEOTIDE SEQUENCE</scope>
    <source>
        <strain evidence="1">WoOx3</strain>
    </source>
</reference>
<evidence type="ECO:0000313" key="1">
    <source>
        <dbReference type="EMBL" id="WAW09474.1"/>
    </source>
</evidence>
<organism evidence="1 2">
    <name type="scientific">Oxalobacter vibrioformis</name>
    <dbReference type="NCBI Taxonomy" id="933080"/>
    <lineage>
        <taxon>Bacteria</taxon>
        <taxon>Pseudomonadati</taxon>
        <taxon>Pseudomonadota</taxon>
        <taxon>Betaproteobacteria</taxon>
        <taxon>Burkholderiales</taxon>
        <taxon>Oxalobacteraceae</taxon>
        <taxon>Oxalobacter</taxon>
    </lineage>
</organism>
<name>A0A9E9LXY7_9BURK</name>
<evidence type="ECO:0000313" key="2">
    <source>
        <dbReference type="Proteomes" id="UP001156215"/>
    </source>
</evidence>
<dbReference type="AlphaFoldDB" id="A0A9E9LXY7"/>
<dbReference type="KEGG" id="ovb:NB640_09495"/>
<protein>
    <submittedName>
        <fullName evidence="1">Uncharacterized protein</fullName>
    </submittedName>
</protein>
<keyword evidence="2" id="KW-1185">Reference proteome</keyword>
<sequence length="111" mass="12199">MTTQLSTETQGVIQSAAVFNMQAERIGAGHDEIYDTADAVAYEQVGLGGYWGTEDAPRQPVVFVGFPRNFRSRADHAGEIRVLPGETVAVRYEQSLGESVPYEEMGLSRFL</sequence>
<gene>
    <name evidence="1" type="ORF">NB640_09495</name>
</gene>
<accession>A0A9E9LXY7</accession>
<dbReference type="RefSeq" id="WP_269308471.1">
    <property type="nucleotide sequence ID" value="NZ_CP098242.1"/>
</dbReference>
<proteinExistence type="predicted"/>
<dbReference type="Proteomes" id="UP001156215">
    <property type="component" value="Chromosome"/>
</dbReference>
<dbReference type="EMBL" id="CP098242">
    <property type="protein sequence ID" value="WAW09474.1"/>
    <property type="molecule type" value="Genomic_DNA"/>
</dbReference>